<dbReference type="AlphaFoldDB" id="A0A1N7EPJ5"/>
<keyword evidence="2" id="KW-0808">Transferase</keyword>
<evidence type="ECO:0000259" key="1">
    <source>
        <dbReference type="Pfam" id="PF04101"/>
    </source>
</evidence>
<dbReference type="SUPFAM" id="SSF53756">
    <property type="entry name" value="UDP-Glycosyltransferase/glycogen phosphorylase"/>
    <property type="match status" value="1"/>
</dbReference>
<dbReference type="RefSeq" id="WP_076478036.1">
    <property type="nucleotide sequence ID" value="NZ_FTNT01000003.1"/>
</dbReference>
<accession>A0A1N7EPJ5</accession>
<sequence length="331" mass="35395">MIGYYVHHQGSGHMMRSHSIAASLDEPVTVLSSRRPQDGHAAGSWLPLPLDVPDPPDATVRAPSAHDTLHWAPIDVPGLTERMGIIADWIRRTRPSVVVVDVSVEVALFVRTMGIPVVIMAMPGVRDDPPHLLAHRLADAIVAPWSADLYRPAHLHPFDDTTHYVGAISRFDGRARCGRADGDAPVVILGGAGGSIVTDDDVAAARATTPGRRWVAAGVAGSGWVDDVWPLLCSASVIVTHAGQNAIADVACAGAAAVVTPQRRPFGEQDATAEALRTHEVACVTRRWPEPSSWPDVLHRAESLDRLSWRRLQVEGAARRAAAVIADVAAR</sequence>
<protein>
    <submittedName>
        <fullName evidence="2">Predicted glycosyl transferase</fullName>
    </submittedName>
</protein>
<evidence type="ECO:0000313" key="3">
    <source>
        <dbReference type="Proteomes" id="UP000186218"/>
    </source>
</evidence>
<keyword evidence="3" id="KW-1185">Reference proteome</keyword>
<dbReference type="InterPro" id="IPR007235">
    <property type="entry name" value="Glyco_trans_28_C"/>
</dbReference>
<evidence type="ECO:0000313" key="2">
    <source>
        <dbReference type="EMBL" id="SIR89990.1"/>
    </source>
</evidence>
<dbReference type="OrthoDB" id="9809594at2"/>
<dbReference type="Pfam" id="PF04101">
    <property type="entry name" value="Glyco_tran_28_C"/>
    <property type="match status" value="1"/>
</dbReference>
<organism evidence="2 3">
    <name type="scientific">Williamsia sterculiae</name>
    <dbReference type="NCBI Taxonomy" id="1344003"/>
    <lineage>
        <taxon>Bacteria</taxon>
        <taxon>Bacillati</taxon>
        <taxon>Actinomycetota</taxon>
        <taxon>Actinomycetes</taxon>
        <taxon>Mycobacteriales</taxon>
        <taxon>Nocardiaceae</taxon>
        <taxon>Williamsia</taxon>
    </lineage>
</organism>
<dbReference type="GO" id="GO:0016758">
    <property type="term" value="F:hexosyltransferase activity"/>
    <property type="evidence" value="ECO:0007669"/>
    <property type="project" value="InterPro"/>
</dbReference>
<dbReference type="Gene3D" id="3.40.50.2000">
    <property type="entry name" value="Glycogen Phosphorylase B"/>
    <property type="match status" value="1"/>
</dbReference>
<dbReference type="EMBL" id="FTNT01000003">
    <property type="protein sequence ID" value="SIR89990.1"/>
    <property type="molecule type" value="Genomic_DNA"/>
</dbReference>
<dbReference type="Proteomes" id="UP000186218">
    <property type="component" value="Unassembled WGS sequence"/>
</dbReference>
<proteinExistence type="predicted"/>
<dbReference type="STRING" id="1344003.SAMN05445060_1532"/>
<name>A0A1N7EPJ5_9NOCA</name>
<reference evidence="2 3" key="1">
    <citation type="submission" date="2017-01" db="EMBL/GenBank/DDBJ databases">
        <authorList>
            <person name="Mah S.A."/>
            <person name="Swanson W.J."/>
            <person name="Moy G.W."/>
            <person name="Vacquier V.D."/>
        </authorList>
    </citation>
    <scope>NUCLEOTIDE SEQUENCE [LARGE SCALE GENOMIC DNA]</scope>
    <source>
        <strain evidence="2 3">CPCC 203464</strain>
    </source>
</reference>
<feature type="domain" description="Glycosyl transferase family 28 C-terminal" evidence="1">
    <location>
        <begin position="230"/>
        <end position="285"/>
    </location>
</feature>
<gene>
    <name evidence="2" type="ORF">SAMN05445060_1532</name>
</gene>